<dbReference type="AlphaFoldDB" id="A0AAV7TAN3"/>
<feature type="compositionally biased region" description="Basic and acidic residues" evidence="1">
    <location>
        <begin position="85"/>
        <end position="97"/>
    </location>
</feature>
<gene>
    <name evidence="2" type="ORF">NDU88_004800</name>
</gene>
<evidence type="ECO:0000313" key="3">
    <source>
        <dbReference type="Proteomes" id="UP001066276"/>
    </source>
</evidence>
<feature type="compositionally biased region" description="Basic and acidic residues" evidence="1">
    <location>
        <begin position="38"/>
        <end position="56"/>
    </location>
</feature>
<name>A0AAV7TAN3_PLEWA</name>
<reference evidence="2" key="1">
    <citation type="journal article" date="2022" name="bioRxiv">
        <title>Sequencing and chromosome-scale assembly of the giantPleurodeles waltlgenome.</title>
        <authorList>
            <person name="Brown T."/>
            <person name="Elewa A."/>
            <person name="Iarovenko S."/>
            <person name="Subramanian E."/>
            <person name="Araus A.J."/>
            <person name="Petzold A."/>
            <person name="Susuki M."/>
            <person name="Suzuki K.-i.T."/>
            <person name="Hayashi T."/>
            <person name="Toyoda A."/>
            <person name="Oliveira C."/>
            <person name="Osipova E."/>
            <person name="Leigh N.D."/>
            <person name="Simon A."/>
            <person name="Yun M.H."/>
        </authorList>
    </citation>
    <scope>NUCLEOTIDE SEQUENCE</scope>
    <source>
        <strain evidence="2">20211129_DDA</strain>
        <tissue evidence="2">Liver</tissue>
    </source>
</reference>
<dbReference type="EMBL" id="JANPWB010000007">
    <property type="protein sequence ID" value="KAJ1172958.1"/>
    <property type="molecule type" value="Genomic_DNA"/>
</dbReference>
<protein>
    <submittedName>
        <fullName evidence="2">Uncharacterized protein</fullName>
    </submittedName>
</protein>
<accession>A0AAV7TAN3</accession>
<organism evidence="2 3">
    <name type="scientific">Pleurodeles waltl</name>
    <name type="common">Iberian ribbed newt</name>
    <dbReference type="NCBI Taxonomy" id="8319"/>
    <lineage>
        <taxon>Eukaryota</taxon>
        <taxon>Metazoa</taxon>
        <taxon>Chordata</taxon>
        <taxon>Craniata</taxon>
        <taxon>Vertebrata</taxon>
        <taxon>Euteleostomi</taxon>
        <taxon>Amphibia</taxon>
        <taxon>Batrachia</taxon>
        <taxon>Caudata</taxon>
        <taxon>Salamandroidea</taxon>
        <taxon>Salamandridae</taxon>
        <taxon>Pleurodelinae</taxon>
        <taxon>Pleurodeles</taxon>
    </lineage>
</organism>
<evidence type="ECO:0000256" key="1">
    <source>
        <dbReference type="SAM" id="MobiDB-lite"/>
    </source>
</evidence>
<dbReference type="Proteomes" id="UP001066276">
    <property type="component" value="Chromosome 4_1"/>
</dbReference>
<sequence>MPSAFSNHNLPVLSRWEPRCLKGPPCIPGLLRAGSVAVERKTADREKTECKDDGESRAVSSGYSSRTEETAPSAGYCQEKPVVPSRDEGDNLRKAGREWQPRFRRSVADAEQLQEETGFPAGHFLAHAHLLAEALHLWGITDKEPDPHPLVQLLFMMGKGCISITWLARAFAHATQDSFAATRREWERDLDKEFMVKEWETAIEYPRRVSRNAKFQYIQHNILHRAYLKPATLSRTFGSLSA</sequence>
<comment type="caution">
    <text evidence="2">The sequence shown here is derived from an EMBL/GenBank/DDBJ whole genome shotgun (WGS) entry which is preliminary data.</text>
</comment>
<feature type="region of interest" description="Disordered" evidence="1">
    <location>
        <begin position="37"/>
        <end position="97"/>
    </location>
</feature>
<keyword evidence="3" id="KW-1185">Reference proteome</keyword>
<proteinExistence type="predicted"/>
<evidence type="ECO:0000313" key="2">
    <source>
        <dbReference type="EMBL" id="KAJ1172958.1"/>
    </source>
</evidence>